<organism evidence="1 2">
    <name type="scientific">Enterovibrio gelatinilyticus</name>
    <dbReference type="NCBI Taxonomy" id="2899819"/>
    <lineage>
        <taxon>Bacteria</taxon>
        <taxon>Pseudomonadati</taxon>
        <taxon>Pseudomonadota</taxon>
        <taxon>Gammaproteobacteria</taxon>
        <taxon>Vibrionales</taxon>
        <taxon>Vibrionaceae</taxon>
        <taxon>Enterovibrio</taxon>
    </lineage>
</organism>
<name>A0ABT5QXD5_9GAMM</name>
<dbReference type="Proteomes" id="UP001149400">
    <property type="component" value="Unassembled WGS sequence"/>
</dbReference>
<accession>A0ABT5QXD5</accession>
<dbReference type="RefSeq" id="WP_274163569.1">
    <property type="nucleotide sequence ID" value="NZ_JAJUBC010000005.1"/>
</dbReference>
<gene>
    <name evidence="1" type="ORF">LRP50_06030</name>
</gene>
<comment type="caution">
    <text evidence="1">The sequence shown here is derived from an EMBL/GenBank/DDBJ whole genome shotgun (WGS) entry which is preliminary data.</text>
</comment>
<dbReference type="EMBL" id="JAJUBC010000005">
    <property type="protein sequence ID" value="MDD1792677.1"/>
    <property type="molecule type" value="Genomic_DNA"/>
</dbReference>
<keyword evidence="2" id="KW-1185">Reference proteome</keyword>
<evidence type="ECO:0000313" key="2">
    <source>
        <dbReference type="Proteomes" id="UP001149400"/>
    </source>
</evidence>
<evidence type="ECO:0000313" key="1">
    <source>
        <dbReference type="EMBL" id="MDD1792677.1"/>
    </source>
</evidence>
<proteinExistence type="predicted"/>
<sequence>MLKLIADNPDPDVNEAIAGQHIKTYAPAFASEVIRFVLRQAPYEELKQCCQQQFVDWWKLSMPSGSPSDPYESVYWYLLYLIESRREDELRGNRFANLRVKECACYLMNKEKIPEYARGIRP</sequence>
<reference evidence="1" key="1">
    <citation type="submission" date="2021-12" db="EMBL/GenBank/DDBJ databases">
        <title>Enterovibrio ZSDZ35 sp. nov. and Enterovibrio ZSDZ42 sp. nov., isolated from coastal seawater in Qingdao.</title>
        <authorList>
            <person name="Zhang P."/>
        </authorList>
    </citation>
    <scope>NUCLEOTIDE SEQUENCE</scope>
    <source>
        <strain evidence="1">ZSDZ42</strain>
    </source>
</reference>
<protein>
    <submittedName>
        <fullName evidence="1">Uncharacterized protein</fullName>
    </submittedName>
</protein>